<evidence type="ECO:0000256" key="1">
    <source>
        <dbReference type="ARBA" id="ARBA00006484"/>
    </source>
</evidence>
<dbReference type="Gene3D" id="3.40.50.720">
    <property type="entry name" value="NAD(P)-binding Rossmann-like Domain"/>
    <property type="match status" value="1"/>
</dbReference>
<sequence>MPSPALDQSFWIPAPTLTEKNIDDQQGKVFIVTGGYVGVGYQLSRILHQRHGTVYIAGRSKQKADAAISAIKKENPSSRGRLEFLELDLANLASVAKAASDFMSREDHLNVLTNNAGVCEPPIGSRTCQGHELQMGTNCLGPFLFTKLLLPILRKTASTAPQGVRVTWAGSLGAHLQSPPDGIQFDGDGSPRNHTSQGVNYGQSKAGNFYLAREFSKKLKDDGVVSVAFNPGNLRSEMQRHGSMMRKVLVHIMSHPAVYGAYTELYAGWSKDITLEKTGAWVIPWGRFGQLRDDIEKGCENGVSAKFWAWCEAESKEFCSEAAQY</sequence>
<reference evidence="4" key="1">
    <citation type="journal article" date="2021" name="Nat. Commun.">
        <title>Genetic determinants of endophytism in the Arabidopsis root mycobiome.</title>
        <authorList>
            <person name="Mesny F."/>
            <person name="Miyauchi S."/>
            <person name="Thiergart T."/>
            <person name="Pickel B."/>
            <person name="Atanasova L."/>
            <person name="Karlsson M."/>
            <person name="Huettel B."/>
            <person name="Barry K.W."/>
            <person name="Haridas S."/>
            <person name="Chen C."/>
            <person name="Bauer D."/>
            <person name="Andreopoulos W."/>
            <person name="Pangilinan J."/>
            <person name="LaButti K."/>
            <person name="Riley R."/>
            <person name="Lipzen A."/>
            <person name="Clum A."/>
            <person name="Drula E."/>
            <person name="Henrissat B."/>
            <person name="Kohler A."/>
            <person name="Grigoriev I.V."/>
            <person name="Martin F.M."/>
            <person name="Hacquard S."/>
        </authorList>
    </citation>
    <scope>NUCLEOTIDE SEQUENCE</scope>
    <source>
        <strain evidence="4">FSSC 5 MPI-SDFR-AT-0091</strain>
    </source>
</reference>
<dbReference type="Pfam" id="PF00106">
    <property type="entry name" value="adh_short"/>
    <property type="match status" value="1"/>
</dbReference>
<dbReference type="GO" id="GO:0016491">
    <property type="term" value="F:oxidoreductase activity"/>
    <property type="evidence" value="ECO:0007669"/>
    <property type="project" value="UniProtKB-KW"/>
</dbReference>
<accession>A0A9P9KUP8</accession>
<evidence type="ECO:0008006" key="6">
    <source>
        <dbReference type="Google" id="ProtNLM"/>
    </source>
</evidence>
<dbReference type="PANTHER" id="PTHR24320:SF236">
    <property type="entry name" value="SHORT-CHAIN DEHYDROGENASE-RELATED"/>
    <property type="match status" value="1"/>
</dbReference>
<name>A0A9P9KUP8_FUSSL</name>
<protein>
    <recommendedName>
        <fullName evidence="6">Short-chain dehydrogenase</fullName>
    </recommendedName>
</protein>
<comment type="caution">
    <text evidence="4">The sequence shown here is derived from an EMBL/GenBank/DDBJ whole genome shotgun (WGS) entry which is preliminary data.</text>
</comment>
<dbReference type="InterPro" id="IPR036291">
    <property type="entry name" value="NAD(P)-bd_dom_sf"/>
</dbReference>
<keyword evidence="3" id="KW-0560">Oxidoreductase</keyword>
<comment type="similarity">
    <text evidence="1">Belongs to the short-chain dehydrogenases/reductases (SDR) family.</text>
</comment>
<dbReference type="OrthoDB" id="191139at2759"/>
<dbReference type="PRINTS" id="PR00081">
    <property type="entry name" value="GDHRDH"/>
</dbReference>
<dbReference type="PANTHER" id="PTHR24320">
    <property type="entry name" value="RETINOL DEHYDROGENASE"/>
    <property type="match status" value="1"/>
</dbReference>
<dbReference type="AlphaFoldDB" id="A0A9P9KUP8"/>
<evidence type="ECO:0000256" key="2">
    <source>
        <dbReference type="ARBA" id="ARBA00022857"/>
    </source>
</evidence>
<proteinExistence type="inferred from homology"/>
<evidence type="ECO:0000313" key="4">
    <source>
        <dbReference type="EMBL" id="KAH7268892.1"/>
    </source>
</evidence>
<keyword evidence="5" id="KW-1185">Reference proteome</keyword>
<gene>
    <name evidence="4" type="ORF">B0J15DRAFT_545736</name>
</gene>
<dbReference type="Proteomes" id="UP000736672">
    <property type="component" value="Unassembled WGS sequence"/>
</dbReference>
<keyword evidence="2" id="KW-0521">NADP</keyword>
<dbReference type="EMBL" id="JAGTJS010000005">
    <property type="protein sequence ID" value="KAH7268892.1"/>
    <property type="molecule type" value="Genomic_DNA"/>
</dbReference>
<evidence type="ECO:0000256" key="3">
    <source>
        <dbReference type="ARBA" id="ARBA00023002"/>
    </source>
</evidence>
<dbReference type="InterPro" id="IPR002347">
    <property type="entry name" value="SDR_fam"/>
</dbReference>
<dbReference type="SUPFAM" id="SSF51735">
    <property type="entry name" value="NAD(P)-binding Rossmann-fold domains"/>
    <property type="match status" value="1"/>
</dbReference>
<organism evidence="4 5">
    <name type="scientific">Fusarium solani</name>
    <name type="common">Filamentous fungus</name>
    <dbReference type="NCBI Taxonomy" id="169388"/>
    <lineage>
        <taxon>Eukaryota</taxon>
        <taxon>Fungi</taxon>
        <taxon>Dikarya</taxon>
        <taxon>Ascomycota</taxon>
        <taxon>Pezizomycotina</taxon>
        <taxon>Sordariomycetes</taxon>
        <taxon>Hypocreomycetidae</taxon>
        <taxon>Hypocreales</taxon>
        <taxon>Nectriaceae</taxon>
        <taxon>Fusarium</taxon>
        <taxon>Fusarium solani species complex</taxon>
    </lineage>
</organism>
<evidence type="ECO:0000313" key="5">
    <source>
        <dbReference type="Proteomes" id="UP000736672"/>
    </source>
</evidence>